<dbReference type="GO" id="GO:0005886">
    <property type="term" value="C:plasma membrane"/>
    <property type="evidence" value="ECO:0007669"/>
    <property type="project" value="TreeGrafter"/>
</dbReference>
<evidence type="ECO:0000313" key="8">
    <source>
        <dbReference type="Proteomes" id="UP000308549"/>
    </source>
</evidence>
<dbReference type="InterPro" id="IPR008253">
    <property type="entry name" value="Marvel"/>
</dbReference>
<keyword evidence="2 5" id="KW-0812">Transmembrane</keyword>
<keyword evidence="4 5" id="KW-0472">Membrane</keyword>
<dbReference type="Pfam" id="PF01284">
    <property type="entry name" value="MARVEL"/>
    <property type="match status" value="1"/>
</dbReference>
<comment type="caution">
    <text evidence="7">The sequence shown here is derived from an EMBL/GenBank/DDBJ whole genome shotgun (WGS) entry which is preliminary data.</text>
</comment>
<dbReference type="AlphaFoldDB" id="A0A4V5N489"/>
<proteinExistence type="predicted"/>
<organism evidence="7 8">
    <name type="scientific">Salinomyces thailandicus</name>
    <dbReference type="NCBI Taxonomy" id="706561"/>
    <lineage>
        <taxon>Eukaryota</taxon>
        <taxon>Fungi</taxon>
        <taxon>Dikarya</taxon>
        <taxon>Ascomycota</taxon>
        <taxon>Pezizomycotina</taxon>
        <taxon>Dothideomycetes</taxon>
        <taxon>Dothideomycetidae</taxon>
        <taxon>Mycosphaerellales</taxon>
        <taxon>Teratosphaeriaceae</taxon>
        <taxon>Salinomyces</taxon>
    </lineage>
</organism>
<dbReference type="EMBL" id="NAJL01000026">
    <property type="protein sequence ID" value="TKA26789.1"/>
    <property type="molecule type" value="Genomic_DNA"/>
</dbReference>
<dbReference type="PANTHER" id="PTHR28165:SF2">
    <property type="entry name" value="MARVEL DOMAIN-CONTAINING PROTEIN"/>
    <property type="match status" value="1"/>
</dbReference>
<evidence type="ECO:0000313" key="7">
    <source>
        <dbReference type="EMBL" id="TKA26789.1"/>
    </source>
</evidence>
<dbReference type="GO" id="GO:0072659">
    <property type="term" value="P:protein localization to plasma membrane"/>
    <property type="evidence" value="ECO:0007669"/>
    <property type="project" value="TreeGrafter"/>
</dbReference>
<evidence type="ECO:0000256" key="1">
    <source>
        <dbReference type="ARBA" id="ARBA00004141"/>
    </source>
</evidence>
<feature type="transmembrane region" description="Helical" evidence="5">
    <location>
        <begin position="40"/>
        <end position="60"/>
    </location>
</feature>
<evidence type="ECO:0000256" key="3">
    <source>
        <dbReference type="ARBA" id="ARBA00022989"/>
    </source>
</evidence>
<name>A0A4V5N489_9PEZI</name>
<dbReference type="InterPro" id="IPR052649">
    <property type="entry name" value="NCE102-like"/>
</dbReference>
<feature type="transmembrane region" description="Helical" evidence="5">
    <location>
        <begin position="9"/>
        <end position="28"/>
    </location>
</feature>
<evidence type="ECO:0000256" key="5">
    <source>
        <dbReference type="SAM" id="Phobius"/>
    </source>
</evidence>
<protein>
    <recommendedName>
        <fullName evidence="6">MARVEL domain-containing protein</fullName>
    </recommendedName>
</protein>
<dbReference type="GO" id="GO:0032126">
    <property type="term" value="C:eisosome"/>
    <property type="evidence" value="ECO:0007669"/>
    <property type="project" value="TreeGrafter"/>
</dbReference>
<feature type="domain" description="MARVEL" evidence="6">
    <location>
        <begin position="6"/>
        <end position="163"/>
    </location>
</feature>
<feature type="transmembrane region" description="Helical" evidence="5">
    <location>
        <begin position="72"/>
        <end position="91"/>
    </location>
</feature>
<sequence>MLATLAQRAFQVVFGAVVLGLSIKAIQWQTIGSAPATTSYSAFAGAFTILAALIGIAAVFMSAIPDMIMAGIDGLASILLLAGGIAFAVGLKGLSCTNIETRGTLLNKFVTGGCKRHKDDYKCGYLPFDDGGKDQLEGRCKLVEADAAFLFLGFVASVVGAVLCLIASRRGGVGKRSAV</sequence>
<dbReference type="OrthoDB" id="2017497at2759"/>
<dbReference type="PANTHER" id="PTHR28165">
    <property type="entry name" value="NON-CLASSICAL EXPORT PROTEIN 2-RELATED"/>
    <property type="match status" value="1"/>
</dbReference>
<feature type="transmembrane region" description="Helical" evidence="5">
    <location>
        <begin position="147"/>
        <end position="167"/>
    </location>
</feature>
<keyword evidence="3 5" id="KW-1133">Transmembrane helix</keyword>
<evidence type="ECO:0000256" key="2">
    <source>
        <dbReference type="ARBA" id="ARBA00022692"/>
    </source>
</evidence>
<accession>A0A4V5N489</accession>
<reference evidence="7 8" key="1">
    <citation type="submission" date="2017-03" db="EMBL/GenBank/DDBJ databases">
        <title>Genomes of endolithic fungi from Antarctica.</title>
        <authorList>
            <person name="Coleine C."/>
            <person name="Masonjones S."/>
            <person name="Stajich J.E."/>
        </authorList>
    </citation>
    <scope>NUCLEOTIDE SEQUENCE [LARGE SCALE GENOMIC DNA]</scope>
    <source>
        <strain evidence="7 8">CCFEE 6315</strain>
    </source>
</reference>
<gene>
    <name evidence="7" type="ORF">B0A50_04235</name>
</gene>
<evidence type="ECO:0000259" key="6">
    <source>
        <dbReference type="Pfam" id="PF01284"/>
    </source>
</evidence>
<dbReference type="GO" id="GO:0070941">
    <property type="term" value="P:eisosome assembly"/>
    <property type="evidence" value="ECO:0007669"/>
    <property type="project" value="TreeGrafter"/>
</dbReference>
<comment type="subcellular location">
    <subcellularLocation>
        <location evidence="1">Membrane</location>
        <topology evidence="1">Multi-pass membrane protein</topology>
    </subcellularLocation>
</comment>
<dbReference type="Proteomes" id="UP000308549">
    <property type="component" value="Unassembled WGS sequence"/>
</dbReference>
<evidence type="ECO:0000256" key="4">
    <source>
        <dbReference type="ARBA" id="ARBA00023136"/>
    </source>
</evidence>
<keyword evidence="8" id="KW-1185">Reference proteome</keyword>